<feature type="region of interest" description="Disordered" evidence="1">
    <location>
        <begin position="16"/>
        <end position="35"/>
    </location>
</feature>
<name>A0AAN7UX09_9PEZI</name>
<comment type="caution">
    <text evidence="2">The sequence shown here is derived from an EMBL/GenBank/DDBJ whole genome shotgun (WGS) entry which is preliminary data.</text>
</comment>
<protein>
    <submittedName>
        <fullName evidence="2">Uncharacterized protein</fullName>
    </submittedName>
</protein>
<organism evidence="2 3">
    <name type="scientific">Xylaria bambusicola</name>
    <dbReference type="NCBI Taxonomy" id="326684"/>
    <lineage>
        <taxon>Eukaryota</taxon>
        <taxon>Fungi</taxon>
        <taxon>Dikarya</taxon>
        <taxon>Ascomycota</taxon>
        <taxon>Pezizomycotina</taxon>
        <taxon>Sordariomycetes</taxon>
        <taxon>Xylariomycetidae</taxon>
        <taxon>Xylariales</taxon>
        <taxon>Xylariaceae</taxon>
        <taxon>Xylaria</taxon>
    </lineage>
</organism>
<keyword evidence="3" id="KW-1185">Reference proteome</keyword>
<accession>A0AAN7UX09</accession>
<sequence length="152" mass="16937">MKDSVRQPGLLASTPVPAIQCSGSSGPADYTTRIPPPHTVRTMAKWYTSTLRSTFRSAKQCTSRHVLILVTKLNTIVSTFVSSSSDGALDMRGHISHAHRTSLIWKYGKWRELPSPDSGRHDFANIVCSNNELCSPSLFVYLVTLMLLFRDR</sequence>
<evidence type="ECO:0000313" key="2">
    <source>
        <dbReference type="EMBL" id="KAK5635919.1"/>
    </source>
</evidence>
<gene>
    <name evidence="2" type="ORF">RRF57_011631</name>
</gene>
<dbReference type="Proteomes" id="UP001305414">
    <property type="component" value="Unassembled WGS sequence"/>
</dbReference>
<dbReference type="EMBL" id="JAWHQM010000059">
    <property type="protein sequence ID" value="KAK5635919.1"/>
    <property type="molecule type" value="Genomic_DNA"/>
</dbReference>
<reference evidence="2 3" key="1">
    <citation type="submission" date="2023-10" db="EMBL/GenBank/DDBJ databases">
        <title>Draft genome sequence of Xylaria bambusicola isolate GMP-LS, the root and basal stem rot pathogen of sugarcane in Indonesia.</title>
        <authorList>
            <person name="Selvaraj P."/>
            <person name="Muralishankar V."/>
            <person name="Muruganantham S."/>
            <person name="Sp S."/>
            <person name="Haryani S."/>
            <person name="Lau K.J.X."/>
            <person name="Naqvi N.I."/>
        </authorList>
    </citation>
    <scope>NUCLEOTIDE SEQUENCE [LARGE SCALE GENOMIC DNA]</scope>
    <source>
        <strain evidence="2">GMP-LS</strain>
    </source>
</reference>
<dbReference type="AlphaFoldDB" id="A0AAN7UX09"/>
<evidence type="ECO:0000256" key="1">
    <source>
        <dbReference type="SAM" id="MobiDB-lite"/>
    </source>
</evidence>
<evidence type="ECO:0000313" key="3">
    <source>
        <dbReference type="Proteomes" id="UP001305414"/>
    </source>
</evidence>
<proteinExistence type="predicted"/>